<evidence type="ECO:0000256" key="6">
    <source>
        <dbReference type="SAM" id="Phobius"/>
    </source>
</evidence>
<dbReference type="Pfam" id="PF08534">
    <property type="entry name" value="Redoxin"/>
    <property type="match status" value="1"/>
</dbReference>
<evidence type="ECO:0000313" key="9">
    <source>
        <dbReference type="Proteomes" id="UP000032614"/>
    </source>
</evidence>
<dbReference type="CDD" id="cd02966">
    <property type="entry name" value="TlpA_like_family"/>
    <property type="match status" value="1"/>
</dbReference>
<dbReference type="InterPro" id="IPR013766">
    <property type="entry name" value="Thioredoxin_domain"/>
</dbReference>
<name>A0AAU8SRA7_9BURK</name>
<dbReference type="KEGG" id="bfn:OI25_8218"/>
<dbReference type="PROSITE" id="PS51318">
    <property type="entry name" value="TAT"/>
    <property type="match status" value="1"/>
</dbReference>
<geneLocation type="plasmid" evidence="8 9">
    <name>pBIL</name>
</geneLocation>
<keyword evidence="6" id="KW-0472">Membrane</keyword>
<feature type="domain" description="Thioredoxin" evidence="7">
    <location>
        <begin position="66"/>
        <end position="207"/>
    </location>
</feature>
<dbReference type="PANTHER" id="PTHR42852:SF6">
    <property type="entry name" value="THIOL:DISULFIDE INTERCHANGE PROTEIN DSBE"/>
    <property type="match status" value="1"/>
</dbReference>
<keyword evidence="6" id="KW-0812">Transmembrane</keyword>
<evidence type="ECO:0000256" key="3">
    <source>
        <dbReference type="ARBA" id="ARBA00023157"/>
    </source>
</evidence>
<evidence type="ECO:0000256" key="4">
    <source>
        <dbReference type="ARBA" id="ARBA00023284"/>
    </source>
</evidence>
<feature type="region of interest" description="Disordered" evidence="5">
    <location>
        <begin position="1"/>
        <end position="25"/>
    </location>
</feature>
<dbReference type="AlphaFoldDB" id="A0AAU8SRA7"/>
<dbReference type="InterPro" id="IPR036249">
    <property type="entry name" value="Thioredoxin-like_sf"/>
</dbReference>
<comment type="subcellular location">
    <subcellularLocation>
        <location evidence="1">Cell envelope</location>
    </subcellularLocation>
</comment>
<keyword evidence="6" id="KW-1133">Transmembrane helix</keyword>
<dbReference type="PROSITE" id="PS51352">
    <property type="entry name" value="THIOREDOXIN_2"/>
    <property type="match status" value="1"/>
</dbReference>
<evidence type="ECO:0000256" key="5">
    <source>
        <dbReference type="SAM" id="MobiDB-lite"/>
    </source>
</evidence>
<dbReference type="InterPro" id="IPR013740">
    <property type="entry name" value="Redoxin"/>
</dbReference>
<dbReference type="Proteomes" id="UP000032614">
    <property type="component" value="Plasmid pBIL"/>
</dbReference>
<keyword evidence="8" id="KW-0614">Plasmid</keyword>
<evidence type="ECO:0000256" key="1">
    <source>
        <dbReference type="ARBA" id="ARBA00004196"/>
    </source>
</evidence>
<evidence type="ECO:0000259" key="7">
    <source>
        <dbReference type="PROSITE" id="PS51352"/>
    </source>
</evidence>
<dbReference type="PANTHER" id="PTHR42852">
    <property type="entry name" value="THIOL:DISULFIDE INTERCHANGE PROTEIN DSBE"/>
    <property type="match status" value="1"/>
</dbReference>
<evidence type="ECO:0000256" key="2">
    <source>
        <dbReference type="ARBA" id="ARBA00022748"/>
    </source>
</evidence>
<gene>
    <name evidence="8" type="ORF">OI25_8218</name>
</gene>
<feature type="compositionally biased region" description="Basic and acidic residues" evidence="5">
    <location>
        <begin position="1"/>
        <end position="10"/>
    </location>
</feature>
<sequence length="208" mass="22242">MNNETPRHSDAPMPPGDVAAEHGGGRVRRTTRRALLAGLGAAGLAAAATAYWRLGSDEIVGGVLVHARARELPSLRFTGGSGEATSLTAFRDRVVLLNVWATWCPPCREEMPALDRLQATLGGPHFEVVAVSVDAGGMPVIQAFFRDTGVTHLHPYLDAFHDAAALIETGIPITLLVDRNGQEAGRKLGPAAWDDAQIVRLIRRYLPA</sequence>
<dbReference type="EMBL" id="CP010024">
    <property type="protein sequence ID" value="AJZ56426.1"/>
    <property type="molecule type" value="Genomic_DNA"/>
</dbReference>
<keyword evidence="2" id="KW-0201">Cytochrome c-type biogenesis</keyword>
<evidence type="ECO:0000313" key="8">
    <source>
        <dbReference type="EMBL" id="AJZ56426.1"/>
    </source>
</evidence>
<organism evidence="8 9">
    <name type="scientific">Paraburkholderia fungorum</name>
    <dbReference type="NCBI Taxonomy" id="134537"/>
    <lineage>
        <taxon>Bacteria</taxon>
        <taxon>Pseudomonadati</taxon>
        <taxon>Pseudomonadota</taxon>
        <taxon>Betaproteobacteria</taxon>
        <taxon>Burkholderiales</taxon>
        <taxon>Burkholderiaceae</taxon>
        <taxon>Paraburkholderia</taxon>
    </lineage>
</organism>
<reference evidence="8 9" key="1">
    <citation type="journal article" date="2015" name="Genome Announc.">
        <title>Complete genome sequences for 59 burkholderia isolates, both pathogenic and near neighbor.</title>
        <authorList>
            <person name="Johnson S.L."/>
            <person name="Bishop-Lilly K.A."/>
            <person name="Ladner J.T."/>
            <person name="Daligault H.E."/>
            <person name="Davenport K.W."/>
            <person name="Jaissle J."/>
            <person name="Frey K.G."/>
            <person name="Koroleva G.I."/>
            <person name="Bruce D.C."/>
            <person name="Coyne S.R."/>
            <person name="Broomall S.M."/>
            <person name="Li P.E."/>
            <person name="Teshima H."/>
            <person name="Gibbons H.S."/>
            <person name="Palacios G.F."/>
            <person name="Rosenzweig C.N."/>
            <person name="Redden C.L."/>
            <person name="Xu Y."/>
            <person name="Minogue T.D."/>
            <person name="Chain P.S."/>
        </authorList>
    </citation>
    <scope>NUCLEOTIDE SEQUENCE [LARGE SCALE GENOMIC DNA]</scope>
    <source>
        <strain evidence="8 9">ATCC BAA-463</strain>
    </source>
</reference>
<feature type="transmembrane region" description="Helical" evidence="6">
    <location>
        <begin position="34"/>
        <end position="54"/>
    </location>
</feature>
<dbReference type="PROSITE" id="PS00194">
    <property type="entry name" value="THIOREDOXIN_1"/>
    <property type="match status" value="1"/>
</dbReference>
<keyword evidence="4" id="KW-0676">Redox-active center</keyword>
<dbReference type="GO" id="GO:0015036">
    <property type="term" value="F:disulfide oxidoreductase activity"/>
    <property type="evidence" value="ECO:0007669"/>
    <property type="project" value="UniProtKB-ARBA"/>
</dbReference>
<dbReference type="SUPFAM" id="SSF52833">
    <property type="entry name" value="Thioredoxin-like"/>
    <property type="match status" value="1"/>
</dbReference>
<dbReference type="GO" id="GO:0030313">
    <property type="term" value="C:cell envelope"/>
    <property type="evidence" value="ECO:0007669"/>
    <property type="project" value="UniProtKB-SubCell"/>
</dbReference>
<keyword evidence="3" id="KW-1015">Disulfide bond</keyword>
<proteinExistence type="predicted"/>
<dbReference type="GO" id="GO:0017004">
    <property type="term" value="P:cytochrome complex assembly"/>
    <property type="evidence" value="ECO:0007669"/>
    <property type="project" value="UniProtKB-KW"/>
</dbReference>
<dbReference type="InterPro" id="IPR006311">
    <property type="entry name" value="TAT_signal"/>
</dbReference>
<dbReference type="Gene3D" id="3.40.30.10">
    <property type="entry name" value="Glutaredoxin"/>
    <property type="match status" value="1"/>
</dbReference>
<protein>
    <submittedName>
        <fullName evidence="8">Thioredoxin family protein</fullName>
    </submittedName>
</protein>
<dbReference type="InterPro" id="IPR017937">
    <property type="entry name" value="Thioredoxin_CS"/>
</dbReference>
<accession>A0AAU8SRA7</accession>
<dbReference type="InterPro" id="IPR050553">
    <property type="entry name" value="Thioredoxin_ResA/DsbE_sf"/>
</dbReference>